<dbReference type="PANTHER" id="PTHR23416">
    <property type="entry name" value="SIALIC ACID SYNTHASE-RELATED"/>
    <property type="match status" value="1"/>
</dbReference>
<evidence type="ECO:0000313" key="5">
    <source>
        <dbReference type="EMBL" id="GIE73149.1"/>
    </source>
</evidence>
<protein>
    <submittedName>
        <fullName evidence="5">Maltose O-acetyltransferase</fullName>
    </submittedName>
</protein>
<dbReference type="InterPro" id="IPR001451">
    <property type="entry name" value="Hexapep"/>
</dbReference>
<evidence type="ECO:0000256" key="3">
    <source>
        <dbReference type="ARBA" id="ARBA00022737"/>
    </source>
</evidence>
<dbReference type="PANTHER" id="PTHR23416:SF23">
    <property type="entry name" value="ACETYLTRANSFERASE C18B11.09C-RELATED"/>
    <property type="match status" value="1"/>
</dbReference>
<dbReference type="Pfam" id="PF00132">
    <property type="entry name" value="Hexapep"/>
    <property type="match status" value="1"/>
</dbReference>
<evidence type="ECO:0000259" key="4">
    <source>
        <dbReference type="SMART" id="SM01266"/>
    </source>
</evidence>
<dbReference type="SUPFAM" id="SSF51161">
    <property type="entry name" value="Trimeric LpxA-like enzymes"/>
    <property type="match status" value="1"/>
</dbReference>
<dbReference type="EMBL" id="BOMS01000165">
    <property type="protein sequence ID" value="GIE73149.1"/>
    <property type="molecule type" value="Genomic_DNA"/>
</dbReference>
<dbReference type="Proteomes" id="UP000624709">
    <property type="component" value="Unassembled WGS sequence"/>
</dbReference>
<evidence type="ECO:0000256" key="1">
    <source>
        <dbReference type="ARBA" id="ARBA00007274"/>
    </source>
</evidence>
<dbReference type="SMART" id="SM01266">
    <property type="entry name" value="Mac"/>
    <property type="match status" value="1"/>
</dbReference>
<organism evidence="5 6">
    <name type="scientific">Actinoplanes palleronii</name>
    <dbReference type="NCBI Taxonomy" id="113570"/>
    <lineage>
        <taxon>Bacteria</taxon>
        <taxon>Bacillati</taxon>
        <taxon>Actinomycetota</taxon>
        <taxon>Actinomycetes</taxon>
        <taxon>Micromonosporales</taxon>
        <taxon>Micromonosporaceae</taxon>
        <taxon>Actinoplanes</taxon>
    </lineage>
</organism>
<evidence type="ECO:0000313" key="6">
    <source>
        <dbReference type="Proteomes" id="UP000624709"/>
    </source>
</evidence>
<gene>
    <name evidence="5" type="ORF">Apa02nite_092570</name>
</gene>
<sequence>MRERMLAGDLYIADDPELGEAALRAMDLTDEFNATPIRNFDERRRLLGDLLGELGEGVEIRPPLRVDYGSHLRIGARTFANFGLIALDVAPITIGADVQIGTNVQLLTPTHPIEPGPRRDKWEAAKPIVIGDNVWLGSGAIVLPGVTIGENTVVGAGSVVTRDLPANVVAAGNPARIIRTITPE</sequence>
<dbReference type="InterPro" id="IPR011004">
    <property type="entry name" value="Trimer_LpxA-like_sf"/>
</dbReference>
<proteinExistence type="inferred from homology"/>
<comment type="similarity">
    <text evidence="1">Belongs to the transferase hexapeptide repeat family.</text>
</comment>
<dbReference type="InterPro" id="IPR018357">
    <property type="entry name" value="Hexapep_transf_CS"/>
</dbReference>
<dbReference type="InterPro" id="IPR024688">
    <property type="entry name" value="Mac_dom"/>
</dbReference>
<dbReference type="InterPro" id="IPR051159">
    <property type="entry name" value="Hexapeptide_acetyltransf"/>
</dbReference>
<reference evidence="5 6" key="1">
    <citation type="submission" date="2021-01" db="EMBL/GenBank/DDBJ databases">
        <title>Whole genome shotgun sequence of Actinoplanes palleronii NBRC 14916.</title>
        <authorList>
            <person name="Komaki H."/>
            <person name="Tamura T."/>
        </authorList>
    </citation>
    <scope>NUCLEOTIDE SEQUENCE [LARGE SCALE GENOMIC DNA]</scope>
    <source>
        <strain evidence="5 6">NBRC 14916</strain>
    </source>
</reference>
<comment type="caution">
    <text evidence="5">The sequence shown here is derived from an EMBL/GenBank/DDBJ whole genome shotgun (WGS) entry which is preliminary data.</text>
</comment>
<feature type="domain" description="Maltose/galactoside acetyltransferase" evidence="4">
    <location>
        <begin position="2"/>
        <end position="56"/>
    </location>
</feature>
<evidence type="ECO:0000256" key="2">
    <source>
        <dbReference type="ARBA" id="ARBA00022679"/>
    </source>
</evidence>
<name>A0ABQ4BR71_9ACTN</name>
<dbReference type="Gene3D" id="2.160.10.10">
    <property type="entry name" value="Hexapeptide repeat proteins"/>
    <property type="match status" value="1"/>
</dbReference>
<accession>A0ABQ4BR71</accession>
<dbReference type="PROSITE" id="PS00101">
    <property type="entry name" value="HEXAPEP_TRANSFERASES"/>
    <property type="match status" value="1"/>
</dbReference>
<keyword evidence="2" id="KW-0808">Transferase</keyword>
<dbReference type="Pfam" id="PF12464">
    <property type="entry name" value="Mac"/>
    <property type="match status" value="1"/>
</dbReference>
<keyword evidence="6" id="KW-1185">Reference proteome</keyword>
<keyword evidence="3" id="KW-0677">Repeat</keyword>
<dbReference type="CDD" id="cd03357">
    <property type="entry name" value="LbH_MAT_GAT"/>
    <property type="match status" value="1"/>
</dbReference>